<dbReference type="Gene3D" id="1.10.10.10">
    <property type="entry name" value="Winged helix-like DNA-binding domain superfamily/Winged helix DNA-binding domain"/>
    <property type="match status" value="1"/>
</dbReference>
<reference evidence="6" key="1">
    <citation type="journal article" date="2020" name="mSystems">
        <title>Genome- and Community-Level Interaction Insights into Carbon Utilization and Element Cycling Functions of Hydrothermarchaeota in Hydrothermal Sediment.</title>
        <authorList>
            <person name="Zhou Z."/>
            <person name="Liu Y."/>
            <person name="Xu W."/>
            <person name="Pan J."/>
            <person name="Luo Z.H."/>
            <person name="Li M."/>
        </authorList>
    </citation>
    <scope>NUCLEOTIDE SEQUENCE [LARGE SCALE GENOMIC DNA]</scope>
    <source>
        <strain evidence="6">SpSt-468</strain>
    </source>
</reference>
<dbReference type="CDD" id="cd00090">
    <property type="entry name" value="HTH_ARSR"/>
    <property type="match status" value="1"/>
</dbReference>
<dbReference type="PROSITE" id="PS50987">
    <property type="entry name" value="HTH_ARSR_2"/>
    <property type="match status" value="1"/>
</dbReference>
<name>A0A7C3N4U4_9CREN</name>
<proteinExistence type="predicted"/>
<evidence type="ECO:0000256" key="2">
    <source>
        <dbReference type="ARBA" id="ARBA00023125"/>
    </source>
</evidence>
<dbReference type="GO" id="GO:0003700">
    <property type="term" value="F:DNA-binding transcription factor activity"/>
    <property type="evidence" value="ECO:0007669"/>
    <property type="project" value="InterPro"/>
</dbReference>
<protein>
    <submittedName>
        <fullName evidence="6">ArsR family transcriptional regulator</fullName>
    </submittedName>
</protein>
<evidence type="ECO:0000259" key="5">
    <source>
        <dbReference type="PROSITE" id="PS50987"/>
    </source>
</evidence>
<dbReference type="InterPro" id="IPR036390">
    <property type="entry name" value="WH_DNA-bd_sf"/>
</dbReference>
<feature type="transmembrane region" description="Helical" evidence="4">
    <location>
        <begin position="123"/>
        <end position="140"/>
    </location>
</feature>
<evidence type="ECO:0000256" key="3">
    <source>
        <dbReference type="ARBA" id="ARBA00023163"/>
    </source>
</evidence>
<accession>A0A7C3N4U4</accession>
<dbReference type="PANTHER" id="PTHR33154:SF38">
    <property type="entry name" value="HTH ARSR-TYPE DOMAIN-CONTAINING PROTEIN"/>
    <property type="match status" value="1"/>
</dbReference>
<evidence type="ECO:0000313" key="6">
    <source>
        <dbReference type="EMBL" id="HFK21291.1"/>
    </source>
</evidence>
<evidence type="ECO:0000256" key="4">
    <source>
        <dbReference type="SAM" id="Phobius"/>
    </source>
</evidence>
<keyword evidence="4" id="KW-1133">Transmembrane helix</keyword>
<dbReference type="EMBL" id="DSTX01000013">
    <property type="protein sequence ID" value="HFK21291.1"/>
    <property type="molecule type" value="Genomic_DNA"/>
</dbReference>
<keyword evidence="4" id="KW-0812">Transmembrane</keyword>
<dbReference type="InterPro" id="IPR001845">
    <property type="entry name" value="HTH_ArsR_DNA-bd_dom"/>
</dbReference>
<keyword evidence="1" id="KW-0805">Transcription regulation</keyword>
<dbReference type="InterPro" id="IPR036388">
    <property type="entry name" value="WH-like_DNA-bd_sf"/>
</dbReference>
<evidence type="ECO:0000256" key="1">
    <source>
        <dbReference type="ARBA" id="ARBA00023015"/>
    </source>
</evidence>
<dbReference type="SMART" id="SM00418">
    <property type="entry name" value="HTH_ARSR"/>
    <property type="match status" value="1"/>
</dbReference>
<dbReference type="GO" id="GO:0003677">
    <property type="term" value="F:DNA binding"/>
    <property type="evidence" value="ECO:0007669"/>
    <property type="project" value="UniProtKB-KW"/>
</dbReference>
<keyword evidence="4" id="KW-0472">Membrane</keyword>
<gene>
    <name evidence="6" type="ORF">ENS19_08470</name>
</gene>
<keyword evidence="3" id="KW-0804">Transcription</keyword>
<keyword evidence="2" id="KW-0238">DNA-binding</keyword>
<dbReference type="AlphaFoldDB" id="A0A7C3N4U4"/>
<dbReference type="InterPro" id="IPR051081">
    <property type="entry name" value="HTH_MetalResp_TranReg"/>
</dbReference>
<organism evidence="6">
    <name type="scientific">Candidatus Methanomethylicus mesodigestus</name>
    <dbReference type="NCBI Taxonomy" id="1867258"/>
    <lineage>
        <taxon>Archaea</taxon>
        <taxon>Thermoproteota</taxon>
        <taxon>Methanosuratincolia</taxon>
        <taxon>Candidatus Methanomethylicales</taxon>
        <taxon>Candidatus Methanomethylicaceae</taxon>
        <taxon>Candidatus Methanomethylicus</taxon>
    </lineage>
</organism>
<feature type="transmembrane region" description="Helical" evidence="4">
    <location>
        <begin position="172"/>
        <end position="196"/>
    </location>
</feature>
<sequence>MEDEAREIMDALADKTRYSIVKALLDKRMTGDEMAKIAGKARSTVESHLAMLLRLNLVTRELKDRTYYYEATPVAKGWVEKVDSSIAHDGKAMTKRNEPDLTWLYAPVPIGIFYVLSNAYLMPVHILIPSVLLGLIGAFFRNSFKKLFRSIIVASATIALATFPIIGGLPLIQLSTIFVVTFMFVFIGAFIGWAALKLAFKYLPK</sequence>
<feature type="transmembrane region" description="Helical" evidence="4">
    <location>
        <begin position="147"/>
        <end position="166"/>
    </location>
</feature>
<dbReference type="Pfam" id="PF01022">
    <property type="entry name" value="HTH_5"/>
    <property type="match status" value="1"/>
</dbReference>
<comment type="caution">
    <text evidence="6">The sequence shown here is derived from an EMBL/GenBank/DDBJ whole genome shotgun (WGS) entry which is preliminary data.</text>
</comment>
<dbReference type="SUPFAM" id="SSF46785">
    <property type="entry name" value="Winged helix' DNA-binding domain"/>
    <property type="match status" value="1"/>
</dbReference>
<feature type="transmembrane region" description="Helical" evidence="4">
    <location>
        <begin position="101"/>
        <end position="117"/>
    </location>
</feature>
<feature type="domain" description="HTH arsR-type" evidence="5">
    <location>
        <begin position="1"/>
        <end position="93"/>
    </location>
</feature>
<dbReference type="PANTHER" id="PTHR33154">
    <property type="entry name" value="TRANSCRIPTIONAL REGULATOR, ARSR FAMILY"/>
    <property type="match status" value="1"/>
</dbReference>
<dbReference type="InterPro" id="IPR011991">
    <property type="entry name" value="ArsR-like_HTH"/>
</dbReference>